<dbReference type="RefSeq" id="WP_163608847.1">
    <property type="nucleotide sequence ID" value="NZ_JAABOO010000005.1"/>
</dbReference>
<sequence length="374" mass="43561">MGKPIPNYKFSNILNSEKSEVSLDALKGKPVILEFWATWCGPCIPAMKKLDSLQKNFGDKIEIITISSERKERLEKFIKTSKTSLPIVSDTTHYDYFKYKVIPHSILIDKNGIVRAITGPENINENVIESMLAKNEIELEPKDDFQSSPTKESTIINSISNRDYTIELRSYEPQKRGILYVKDIDGKNNGIKMWNRTLDIMYKTLFDIPSFNRIIYKDSLSEKDFPFEEAYRYSLLIETSEKFKNNWKQLGIDVLNKSFDINARKSIDLLNCYILKNIDNTIKESIATESEYKFMGSILKMKKTGISTLVNYLEKFTDHPVVDSTDLVGKYDIELDWFEDDPKTLFSELKKYGLKLEKYDKRLPVEVMEIYRKK</sequence>
<keyword evidence="2" id="KW-0201">Cytochrome c-type biogenesis</keyword>
<dbReference type="Proteomes" id="UP000468581">
    <property type="component" value="Unassembled WGS sequence"/>
</dbReference>
<dbReference type="InterPro" id="IPR050553">
    <property type="entry name" value="Thioredoxin_ResA/DsbE_sf"/>
</dbReference>
<keyword evidence="4" id="KW-0676">Redox-active center</keyword>
<gene>
    <name evidence="6" type="ORF">GWK08_19010</name>
</gene>
<dbReference type="Gene3D" id="3.40.30.10">
    <property type="entry name" value="Glutaredoxin"/>
    <property type="match status" value="1"/>
</dbReference>
<dbReference type="GO" id="GO:0017004">
    <property type="term" value="P:cytochrome complex assembly"/>
    <property type="evidence" value="ECO:0007669"/>
    <property type="project" value="UniProtKB-KW"/>
</dbReference>
<dbReference type="EMBL" id="JAABOO010000005">
    <property type="protein sequence ID" value="NER15552.1"/>
    <property type="molecule type" value="Genomic_DNA"/>
</dbReference>
<reference evidence="6 7" key="1">
    <citation type="submission" date="2020-01" db="EMBL/GenBank/DDBJ databases">
        <title>Leptobacterium flavescens.</title>
        <authorList>
            <person name="Wang G."/>
        </authorList>
    </citation>
    <scope>NUCLEOTIDE SEQUENCE [LARGE SCALE GENOMIC DNA]</scope>
    <source>
        <strain evidence="6 7">KCTC 22160</strain>
    </source>
</reference>
<accession>A0A6P0USM1</accession>
<dbReference type="GO" id="GO:0016491">
    <property type="term" value="F:oxidoreductase activity"/>
    <property type="evidence" value="ECO:0007669"/>
    <property type="project" value="InterPro"/>
</dbReference>
<evidence type="ECO:0000256" key="4">
    <source>
        <dbReference type="ARBA" id="ARBA00023284"/>
    </source>
</evidence>
<dbReference type="PANTHER" id="PTHR42852">
    <property type="entry name" value="THIOL:DISULFIDE INTERCHANGE PROTEIN DSBE"/>
    <property type="match status" value="1"/>
</dbReference>
<evidence type="ECO:0000313" key="7">
    <source>
        <dbReference type="Proteomes" id="UP000468581"/>
    </source>
</evidence>
<dbReference type="InterPro" id="IPR000866">
    <property type="entry name" value="AhpC/TSA"/>
</dbReference>
<comment type="caution">
    <text evidence="6">The sequence shown here is derived from an EMBL/GenBank/DDBJ whole genome shotgun (WGS) entry which is preliminary data.</text>
</comment>
<dbReference type="AlphaFoldDB" id="A0A6P0USM1"/>
<dbReference type="InterPro" id="IPR017801">
    <property type="entry name" value="DUF3738"/>
</dbReference>
<dbReference type="PANTHER" id="PTHR42852:SF6">
    <property type="entry name" value="THIOL:DISULFIDE INTERCHANGE PROTEIN DSBE"/>
    <property type="match status" value="1"/>
</dbReference>
<comment type="subcellular location">
    <subcellularLocation>
        <location evidence="1">Cell envelope</location>
    </subcellularLocation>
</comment>
<proteinExistence type="predicted"/>
<evidence type="ECO:0000256" key="1">
    <source>
        <dbReference type="ARBA" id="ARBA00004196"/>
    </source>
</evidence>
<dbReference type="InterPro" id="IPR036249">
    <property type="entry name" value="Thioredoxin-like_sf"/>
</dbReference>
<dbReference type="Pfam" id="PF00578">
    <property type="entry name" value="AhpC-TSA"/>
    <property type="match status" value="1"/>
</dbReference>
<evidence type="ECO:0000259" key="5">
    <source>
        <dbReference type="PROSITE" id="PS51352"/>
    </source>
</evidence>
<evidence type="ECO:0000313" key="6">
    <source>
        <dbReference type="EMBL" id="NER15552.1"/>
    </source>
</evidence>
<evidence type="ECO:0000256" key="3">
    <source>
        <dbReference type="ARBA" id="ARBA00023157"/>
    </source>
</evidence>
<keyword evidence="7" id="KW-1185">Reference proteome</keyword>
<dbReference type="SUPFAM" id="SSF52833">
    <property type="entry name" value="Thioredoxin-like"/>
    <property type="match status" value="1"/>
</dbReference>
<dbReference type="GO" id="GO:0030313">
    <property type="term" value="C:cell envelope"/>
    <property type="evidence" value="ECO:0007669"/>
    <property type="project" value="UniProtKB-SubCell"/>
</dbReference>
<dbReference type="GO" id="GO:0016209">
    <property type="term" value="F:antioxidant activity"/>
    <property type="evidence" value="ECO:0007669"/>
    <property type="project" value="InterPro"/>
</dbReference>
<organism evidence="6 7">
    <name type="scientific">Leptobacterium flavescens</name>
    <dbReference type="NCBI Taxonomy" id="472055"/>
    <lineage>
        <taxon>Bacteria</taxon>
        <taxon>Pseudomonadati</taxon>
        <taxon>Bacteroidota</taxon>
        <taxon>Flavobacteriia</taxon>
        <taxon>Flavobacteriales</taxon>
        <taxon>Flavobacteriaceae</taxon>
        <taxon>Leptobacterium</taxon>
    </lineage>
</organism>
<dbReference type="InterPro" id="IPR013766">
    <property type="entry name" value="Thioredoxin_domain"/>
</dbReference>
<dbReference type="PROSITE" id="PS51352">
    <property type="entry name" value="THIOREDOXIN_2"/>
    <property type="match status" value="1"/>
</dbReference>
<feature type="domain" description="Thioredoxin" evidence="5">
    <location>
        <begin position="1"/>
        <end position="137"/>
    </location>
</feature>
<keyword evidence="3" id="KW-1015">Disulfide bond</keyword>
<name>A0A6P0USM1_9FLAO</name>
<evidence type="ECO:0000256" key="2">
    <source>
        <dbReference type="ARBA" id="ARBA00022748"/>
    </source>
</evidence>
<dbReference type="CDD" id="cd02966">
    <property type="entry name" value="TlpA_like_family"/>
    <property type="match status" value="1"/>
</dbReference>
<protein>
    <submittedName>
        <fullName evidence="6">Redoxin domain-containing protein</fullName>
    </submittedName>
</protein>
<dbReference type="Pfam" id="PF12543">
    <property type="entry name" value="DUF3738"/>
    <property type="match status" value="1"/>
</dbReference>